<feature type="site" description="Important for interaction with phosphotyrosine-binding proteins" evidence="26">
    <location>
        <position position="927"/>
    </location>
</feature>
<evidence type="ECO:0000256" key="12">
    <source>
        <dbReference type="ARBA" id="ARBA00022842"/>
    </source>
</evidence>
<feature type="binding site" evidence="24 27">
    <location>
        <position position="615"/>
    </location>
    <ligand>
        <name>ATP</name>
        <dbReference type="ChEBI" id="CHEBI:30616"/>
    </ligand>
</feature>
<dbReference type="SUPFAM" id="SSF48726">
    <property type="entry name" value="Immunoglobulin"/>
    <property type="match status" value="3"/>
</dbReference>
<keyword evidence="4 22" id="KW-0808">Transferase</keyword>
<evidence type="ECO:0000256" key="9">
    <source>
        <dbReference type="ARBA" id="ARBA00022741"/>
    </source>
</evidence>
<dbReference type="Proteomes" id="UP000694397">
    <property type="component" value="Chromosome 9"/>
</dbReference>
<dbReference type="InterPro" id="IPR020635">
    <property type="entry name" value="Tyr_kinase_cat_dom"/>
</dbReference>
<comment type="similarity">
    <text evidence="22 28">Belongs to the protein kinase superfamily. Tyr protein kinase family. CSF-1/PDGF receptor subfamily.</text>
</comment>
<dbReference type="GO" id="GO:1902362">
    <property type="term" value="P:melanocyte apoptotic process"/>
    <property type="evidence" value="ECO:0007669"/>
    <property type="project" value="Ensembl"/>
</dbReference>
<evidence type="ECO:0000256" key="20">
    <source>
        <dbReference type="ARBA" id="ARBA00023319"/>
    </source>
</evidence>
<dbReference type="GO" id="GO:0004714">
    <property type="term" value="F:transmembrane receptor protein tyrosine kinase activity"/>
    <property type="evidence" value="ECO:0007669"/>
    <property type="project" value="UniProtKB-EC"/>
</dbReference>
<keyword evidence="15 22" id="KW-0472">Membrane</keyword>
<dbReference type="InterPro" id="IPR008266">
    <property type="entry name" value="Tyr_kinase_AS"/>
</dbReference>
<evidence type="ECO:0000256" key="28">
    <source>
        <dbReference type="RuleBase" id="RU000311"/>
    </source>
</evidence>
<keyword evidence="8" id="KW-0677">Repeat</keyword>
<dbReference type="SUPFAM" id="SSF56112">
    <property type="entry name" value="Protein kinase-like (PK-like)"/>
    <property type="match status" value="1"/>
</dbReference>
<feature type="domain" description="Ig-like" evidence="30">
    <location>
        <begin position="207"/>
        <end position="302"/>
    </location>
</feature>
<dbReference type="GO" id="GO:0019955">
    <property type="term" value="F:cytokine binding"/>
    <property type="evidence" value="ECO:0007669"/>
    <property type="project" value="UniProtKB-UniRule"/>
</dbReference>
<feature type="binding site" evidence="25">
    <location>
        <position position="560"/>
    </location>
    <ligand>
        <name>Mg(2+)</name>
        <dbReference type="ChEBI" id="CHEBI:18420"/>
    </ligand>
</feature>
<dbReference type="GO" id="GO:0046427">
    <property type="term" value="P:positive regulation of receptor signaling pathway via JAK-STAT"/>
    <property type="evidence" value="ECO:0007669"/>
    <property type="project" value="TreeGrafter"/>
</dbReference>
<evidence type="ECO:0000313" key="32">
    <source>
        <dbReference type="Proteomes" id="UP000694397"/>
    </source>
</evidence>
<dbReference type="GO" id="GO:0030318">
    <property type="term" value="P:melanocyte differentiation"/>
    <property type="evidence" value="ECO:0007669"/>
    <property type="project" value="Ensembl"/>
</dbReference>
<dbReference type="FunFam" id="3.30.200.20:FF:000025">
    <property type="entry name" value="Platelet-derived growth factor receptor alpha"/>
    <property type="match status" value="1"/>
</dbReference>
<reference evidence="31" key="3">
    <citation type="submission" date="2025-09" db="UniProtKB">
        <authorList>
            <consortium name="Ensembl"/>
        </authorList>
    </citation>
    <scope>IDENTIFICATION</scope>
</reference>
<evidence type="ECO:0000256" key="5">
    <source>
        <dbReference type="ARBA" id="ARBA00022692"/>
    </source>
</evidence>
<protein>
    <recommendedName>
        <fullName evidence="22">Mast/stem cell growth factor receptor</fullName>
        <ecNumber evidence="22">2.7.10.1</ecNumber>
    </recommendedName>
</protein>
<dbReference type="GO" id="GO:0038093">
    <property type="term" value="P:Fc receptor signaling pathway"/>
    <property type="evidence" value="ECO:0007669"/>
    <property type="project" value="UniProtKB-UniRule"/>
</dbReference>
<keyword evidence="16 22" id="KW-0829">Tyrosine-protein kinase</keyword>
<dbReference type="PROSITE" id="PS00107">
    <property type="entry name" value="PROTEIN_KINASE_ATP"/>
    <property type="match status" value="1"/>
</dbReference>
<evidence type="ECO:0000256" key="27">
    <source>
        <dbReference type="PROSITE-ProRule" id="PRU10141"/>
    </source>
</evidence>
<evidence type="ECO:0000256" key="3">
    <source>
        <dbReference type="ARBA" id="ARBA00022553"/>
    </source>
</evidence>
<evidence type="ECO:0000256" key="8">
    <source>
        <dbReference type="ARBA" id="ARBA00022737"/>
    </source>
</evidence>
<keyword evidence="13" id="KW-0832">Ubl conjugation</keyword>
<dbReference type="InterPro" id="IPR017441">
    <property type="entry name" value="Protein_kinase_ATP_BS"/>
</dbReference>
<dbReference type="AlphaFoldDB" id="A0A8C9S0H8"/>
<evidence type="ECO:0000256" key="16">
    <source>
        <dbReference type="ARBA" id="ARBA00023137"/>
    </source>
</evidence>
<reference evidence="31" key="2">
    <citation type="submission" date="2025-08" db="UniProtKB">
        <authorList>
            <consortium name="Ensembl"/>
        </authorList>
    </citation>
    <scope>IDENTIFICATION</scope>
</reference>
<dbReference type="InterPro" id="IPR001245">
    <property type="entry name" value="Ser-Thr/Tyr_kinase_cat_dom"/>
</dbReference>
<dbReference type="Gene3D" id="1.10.510.10">
    <property type="entry name" value="Transferase(Phosphotransferase) domain 1"/>
    <property type="match status" value="1"/>
</dbReference>
<dbReference type="InterPro" id="IPR003599">
    <property type="entry name" value="Ig_sub"/>
</dbReference>
<dbReference type="EC" id="2.7.10.1" evidence="22"/>
<dbReference type="GO" id="GO:0030183">
    <property type="term" value="P:B cell differentiation"/>
    <property type="evidence" value="ECO:0007669"/>
    <property type="project" value="TreeGrafter"/>
</dbReference>
<keyword evidence="14 22" id="KW-1133">Transmembrane helix</keyword>
<keyword evidence="7 22" id="KW-0732">Signal</keyword>
<evidence type="ECO:0000256" key="4">
    <source>
        <dbReference type="ARBA" id="ARBA00022679"/>
    </source>
</evidence>
<feature type="domain" description="Protein kinase" evidence="29">
    <location>
        <begin position="581"/>
        <end position="928"/>
    </location>
</feature>
<evidence type="ECO:0000256" key="21">
    <source>
        <dbReference type="ARBA" id="ARBA00051243"/>
    </source>
</evidence>
<reference evidence="31 32" key="1">
    <citation type="submission" date="2019-04" db="EMBL/GenBank/DDBJ databases">
        <authorList>
            <consortium name="Wellcome Sanger Institute Data Sharing"/>
        </authorList>
    </citation>
    <scope>NUCLEOTIDE SEQUENCE [LARGE SCALE GENOMIC DNA]</scope>
</reference>
<dbReference type="FunFam" id="1.10.510.10:FF:000177">
    <property type="entry name" value="Mast/stem cell growth factor receptor"/>
    <property type="match status" value="1"/>
</dbReference>
<dbReference type="GO" id="GO:0030335">
    <property type="term" value="P:positive regulation of cell migration"/>
    <property type="evidence" value="ECO:0007669"/>
    <property type="project" value="TreeGrafter"/>
</dbReference>
<dbReference type="Pfam" id="PF07714">
    <property type="entry name" value="PK_Tyr_Ser-Thr"/>
    <property type="match status" value="1"/>
</dbReference>
<dbReference type="PROSITE" id="PS50835">
    <property type="entry name" value="IG_LIKE"/>
    <property type="match status" value="1"/>
</dbReference>
<comment type="subcellular location">
    <subcellularLocation>
        <location evidence="1">Cell membrane</location>
        <topology evidence="1">Single-pass type I membrane protein</topology>
    </subcellularLocation>
    <subcellularLocation>
        <location evidence="28">Membrane</location>
        <topology evidence="28">Single-pass type I membrane protein</topology>
    </subcellularLocation>
</comment>
<keyword evidence="32" id="KW-1185">Reference proteome</keyword>
<feature type="signal peptide" evidence="22">
    <location>
        <begin position="1"/>
        <end position="24"/>
    </location>
</feature>
<dbReference type="GO" id="GO:0002244">
    <property type="term" value="P:hematopoietic progenitor cell differentiation"/>
    <property type="evidence" value="ECO:0007669"/>
    <property type="project" value="TreeGrafter"/>
</dbReference>
<dbReference type="SMART" id="SM00219">
    <property type="entry name" value="TyrKc"/>
    <property type="match status" value="1"/>
</dbReference>
<evidence type="ECO:0000256" key="25">
    <source>
        <dbReference type="PIRSR" id="PIRSR000615-3"/>
    </source>
</evidence>
<keyword evidence="5 22" id="KW-0812">Transmembrane</keyword>
<feature type="binding site" evidence="25">
    <location>
        <position position="801"/>
    </location>
    <ligand>
        <name>Mg(2+)</name>
        <dbReference type="ChEBI" id="CHEBI:18420"/>
    </ligand>
</feature>
<dbReference type="SMART" id="SM00408">
    <property type="entry name" value="IGc2"/>
    <property type="match status" value="1"/>
</dbReference>
<keyword evidence="3" id="KW-0597">Phosphoprotein</keyword>
<dbReference type="Gene3D" id="2.60.40.10">
    <property type="entry name" value="Immunoglobulins"/>
    <property type="match status" value="5"/>
</dbReference>
<dbReference type="Ensembl" id="ENSSFOT00015027552.2">
    <property type="protein sequence ID" value="ENSSFOP00015027242.2"/>
    <property type="gene ID" value="ENSSFOG00015017500.2"/>
</dbReference>
<feature type="binding site" evidence="25">
    <location>
        <position position="788"/>
    </location>
    <ligand>
        <name>Mg(2+)</name>
        <dbReference type="ChEBI" id="CHEBI:18420"/>
    </ligand>
</feature>
<accession>A0A8C9S0H8</accession>
<evidence type="ECO:0000256" key="17">
    <source>
        <dbReference type="ARBA" id="ARBA00023157"/>
    </source>
</evidence>
<keyword evidence="17" id="KW-1015">Disulfide bond</keyword>
<feature type="binding site" evidence="24">
    <location>
        <position position="787"/>
    </location>
    <ligand>
        <name>ATP</name>
        <dbReference type="ChEBI" id="CHEBI:30616"/>
    </ligand>
</feature>
<dbReference type="SMART" id="SM00409">
    <property type="entry name" value="IG"/>
    <property type="match status" value="4"/>
</dbReference>
<dbReference type="PIRSF" id="PIRSF000615">
    <property type="entry name" value="TyrPK_CSF1-R"/>
    <property type="match status" value="1"/>
</dbReference>
<evidence type="ECO:0000256" key="26">
    <source>
        <dbReference type="PIRSR" id="PIRSR000615-4"/>
    </source>
</evidence>
<dbReference type="GO" id="GO:0048865">
    <property type="term" value="P:stem cell fate commitment"/>
    <property type="evidence" value="ECO:0007669"/>
    <property type="project" value="Ensembl"/>
</dbReference>
<evidence type="ECO:0000259" key="30">
    <source>
        <dbReference type="PROSITE" id="PS50835"/>
    </source>
</evidence>
<evidence type="ECO:0000256" key="22">
    <source>
        <dbReference type="PIRNR" id="PIRNR500951"/>
    </source>
</evidence>
<dbReference type="InterPro" id="IPR027263">
    <property type="entry name" value="SCGF_receptor"/>
</dbReference>
<name>A0A8C9S0H8_SCLFO</name>
<dbReference type="OrthoDB" id="6077854at2759"/>
<dbReference type="GO" id="GO:0019838">
    <property type="term" value="F:growth factor binding"/>
    <property type="evidence" value="ECO:0007669"/>
    <property type="project" value="TreeGrafter"/>
</dbReference>
<keyword evidence="9 22" id="KW-0547">Nucleotide-binding</keyword>
<feature type="binding site" evidence="24">
    <location>
        <begin position="663"/>
        <end position="669"/>
    </location>
    <ligand>
        <name>ATP</name>
        <dbReference type="ChEBI" id="CHEBI:30616"/>
    </ligand>
</feature>
<keyword evidence="6 22" id="KW-0479">Metal-binding</keyword>
<evidence type="ECO:0000256" key="15">
    <source>
        <dbReference type="ARBA" id="ARBA00023136"/>
    </source>
</evidence>
<dbReference type="InterPro" id="IPR007110">
    <property type="entry name" value="Ig-like_dom"/>
</dbReference>
<dbReference type="InterPro" id="IPR001824">
    <property type="entry name" value="Tyr_kinase_rcpt_3_CS"/>
</dbReference>
<organism evidence="31 32">
    <name type="scientific">Scleropages formosus</name>
    <name type="common">Asian bonytongue</name>
    <name type="synonym">Osteoglossum formosum</name>
    <dbReference type="NCBI Taxonomy" id="113540"/>
    <lineage>
        <taxon>Eukaryota</taxon>
        <taxon>Metazoa</taxon>
        <taxon>Chordata</taxon>
        <taxon>Craniata</taxon>
        <taxon>Vertebrata</taxon>
        <taxon>Euteleostomi</taxon>
        <taxon>Actinopterygii</taxon>
        <taxon>Neopterygii</taxon>
        <taxon>Teleostei</taxon>
        <taxon>Osteoglossocephala</taxon>
        <taxon>Osteoglossomorpha</taxon>
        <taxon>Osteoglossiformes</taxon>
        <taxon>Osteoglossidae</taxon>
        <taxon>Scleropages</taxon>
    </lineage>
</organism>
<evidence type="ECO:0000256" key="13">
    <source>
        <dbReference type="ARBA" id="ARBA00022843"/>
    </source>
</evidence>
<dbReference type="InterPro" id="IPR011009">
    <property type="entry name" value="Kinase-like_dom_sf"/>
</dbReference>
<dbReference type="PROSITE" id="PS00109">
    <property type="entry name" value="PROTEIN_KINASE_TYR"/>
    <property type="match status" value="1"/>
</dbReference>
<dbReference type="GO" id="GO:0046872">
    <property type="term" value="F:metal ion binding"/>
    <property type="evidence" value="ECO:0007669"/>
    <property type="project" value="UniProtKB-UniRule"/>
</dbReference>
<evidence type="ECO:0000313" key="31">
    <source>
        <dbReference type="Ensembl" id="ENSSFOP00015027242.2"/>
    </source>
</evidence>
<dbReference type="GO" id="GO:0038109">
    <property type="term" value="P:Kit signaling pathway"/>
    <property type="evidence" value="ECO:0007669"/>
    <property type="project" value="InterPro"/>
</dbReference>
<evidence type="ECO:0000256" key="24">
    <source>
        <dbReference type="PIRSR" id="PIRSR000615-2"/>
    </source>
</evidence>
<dbReference type="InterPro" id="IPR003598">
    <property type="entry name" value="Ig_sub2"/>
</dbReference>
<comment type="catalytic activity">
    <reaction evidence="21 22">
        <text>L-tyrosyl-[protein] + ATP = O-phospho-L-tyrosyl-[protein] + ADP + H(+)</text>
        <dbReference type="Rhea" id="RHEA:10596"/>
        <dbReference type="Rhea" id="RHEA-COMP:10136"/>
        <dbReference type="Rhea" id="RHEA-COMP:20101"/>
        <dbReference type="ChEBI" id="CHEBI:15378"/>
        <dbReference type="ChEBI" id="CHEBI:30616"/>
        <dbReference type="ChEBI" id="CHEBI:46858"/>
        <dbReference type="ChEBI" id="CHEBI:61978"/>
        <dbReference type="ChEBI" id="CHEBI:456216"/>
        <dbReference type="EC" id="2.7.10.1"/>
    </reaction>
</comment>
<feature type="chain" id="PRO_5034415040" description="Mast/stem cell growth factor receptor" evidence="22">
    <location>
        <begin position="25"/>
        <end position="977"/>
    </location>
</feature>
<keyword evidence="20 28" id="KW-0393">Immunoglobulin domain</keyword>
<dbReference type="InterPro" id="IPR013783">
    <property type="entry name" value="Ig-like_fold"/>
</dbReference>
<dbReference type="PANTHER" id="PTHR24416:SF46">
    <property type="entry name" value="MAST_STEM CELL GROWTH FACTOR RECEPTOR KIT"/>
    <property type="match status" value="1"/>
</dbReference>
<dbReference type="PROSITE" id="PS50011">
    <property type="entry name" value="PROTEIN_KINASE_DOM"/>
    <property type="match status" value="1"/>
</dbReference>
<evidence type="ECO:0000256" key="6">
    <source>
        <dbReference type="ARBA" id="ARBA00022723"/>
    </source>
</evidence>
<dbReference type="Pfam" id="PF13927">
    <property type="entry name" value="Ig_3"/>
    <property type="match status" value="1"/>
</dbReference>
<dbReference type="Pfam" id="PF25305">
    <property type="entry name" value="Ig_PDGFR_d4"/>
    <property type="match status" value="1"/>
</dbReference>
<dbReference type="GO" id="GO:0005524">
    <property type="term" value="F:ATP binding"/>
    <property type="evidence" value="ECO:0007669"/>
    <property type="project" value="UniProtKB-UniRule"/>
</dbReference>
<dbReference type="InterPro" id="IPR036179">
    <property type="entry name" value="Ig-like_dom_sf"/>
</dbReference>
<evidence type="ECO:0000256" key="18">
    <source>
        <dbReference type="ARBA" id="ARBA00023170"/>
    </source>
</evidence>
<feature type="binding site" evidence="24">
    <location>
        <begin position="588"/>
        <end position="595"/>
    </location>
    <ligand>
        <name>ATP</name>
        <dbReference type="ChEBI" id="CHEBI:30616"/>
    </ligand>
</feature>
<gene>
    <name evidence="31" type="primary">KIT</name>
    <name evidence="31" type="synonym">kita</name>
</gene>
<evidence type="ECO:0000256" key="11">
    <source>
        <dbReference type="ARBA" id="ARBA00022840"/>
    </source>
</evidence>
<dbReference type="Gene3D" id="3.30.200.20">
    <property type="entry name" value="Phosphorylase Kinase, domain 1"/>
    <property type="match status" value="1"/>
</dbReference>
<keyword evidence="10 22" id="KW-0418">Kinase</keyword>
<dbReference type="GO" id="GO:0014831">
    <property type="term" value="P:gastro-intestinal system smooth muscle contraction"/>
    <property type="evidence" value="ECO:0007669"/>
    <property type="project" value="Ensembl"/>
</dbReference>
<dbReference type="PROSITE" id="PS00240">
    <property type="entry name" value="RECEPTOR_TYR_KIN_III"/>
    <property type="match status" value="1"/>
</dbReference>
<evidence type="ECO:0000256" key="14">
    <source>
        <dbReference type="ARBA" id="ARBA00022989"/>
    </source>
</evidence>
<evidence type="ECO:0000256" key="7">
    <source>
        <dbReference type="ARBA" id="ARBA00022729"/>
    </source>
</evidence>
<feature type="transmembrane region" description="Helical" evidence="22">
    <location>
        <begin position="513"/>
        <end position="537"/>
    </location>
</feature>
<dbReference type="GO" id="GO:0097324">
    <property type="term" value="P:melanocyte migration"/>
    <property type="evidence" value="ECO:0007669"/>
    <property type="project" value="Ensembl"/>
</dbReference>
<dbReference type="GO" id="GO:0043235">
    <property type="term" value="C:receptor complex"/>
    <property type="evidence" value="ECO:0007669"/>
    <property type="project" value="TreeGrafter"/>
</dbReference>
<evidence type="ECO:0000256" key="23">
    <source>
        <dbReference type="PIRSR" id="PIRSR000615-1"/>
    </source>
</evidence>
<sequence>MRARNGLLVLVVALLLATFRTGKTKPQIFPGNGQLVVSLHSNFSLRCEDEGAVRWKVPERNSIFPVEQKEGVALLTVHRAQPLHMRRYICENEKRTEESSIYVFVKDPSHAFRKTIMKSILGKMGESCVIPCHPTDPGVADLQLATCDGGPLPQELKFSVSVEHGITISSLRQSFSGCYVCTAVLDGAPVKSDDYTLIVRPVPEHLPVLHFSEKETVILTVGRSFRLTCNTSNINSNFSLHWIPPPGVKANMLVRPHMQTNPLLYLKNTSLQVPSVTIEDSGNYRCEATNEKGVTSSSVELAVYEKGFINLTEVGNRTVHTRVGDSLTLRVALEAYPRPQAMSWLYQGEALQNSSDHIITAHEAGYRYLSELKLVRLKVSEGGVYIFSAWHSDTSANCSFAVHVISKPEIVVREGPLDGQVRCVAEGYPTPEISWFYCDQPHRRCSQLLNSTPEVQDVSTVVLSNPTFGRRKVESRLNVSRTGYPTVECLATVDDQEAFFLFSISERTVQHHLFTPLLTGFVTTAALLCIVLVLLFYKYLQKPKYQIQWKVIEGIHGNNYVYIDPSQLPYDHQWEFPRDKLRFGKTLGSGAFGKVVEATAYGMSKANTVMTVAVKMLKPSAHATEKEALMSELKVLSYLGHHMNIVNLLGACTVGGPTLVITEYCCHGDLLNFLRRKREMFFCSKLAEECHYKNVVPEPMRDDNHNGYMTMRPSAARTAVHVSAPERRPSLRKAGGSCGDGDTQTEALLEDSMSLDTEDLLSFSYQVAKGMDFLASKNCIHRDLAARNVLLTQGRVAKICDFGLARDITKDSNYVVKGNARLPVKWMSPESIFECVYTFESDVWSYGILLWEIFSLGSSPYPRMPVDSKFYKMIKEGYRMKEPEFAPSKMYEIMMSCWDADPVKRPSFGKIVDKIEQELSDSTKHIYLNFSSRLMARDDHNGHFLRLNSVGSSTASTQPLLVSDEVFHEETLCPPRA</sequence>
<keyword evidence="11 22" id="KW-0067">ATP-binding</keyword>
<dbReference type="PIRSF" id="PIRSF500951">
    <property type="entry name" value="SCGF_recepter"/>
    <property type="match status" value="1"/>
</dbReference>
<dbReference type="GeneTree" id="ENSGT00940000155626"/>
<keyword evidence="12 22" id="KW-0460">Magnesium</keyword>
<dbReference type="GO" id="GO:0005886">
    <property type="term" value="C:plasma membrane"/>
    <property type="evidence" value="ECO:0007669"/>
    <property type="project" value="UniProtKB-SubCell"/>
</dbReference>
<evidence type="ECO:0000256" key="19">
    <source>
        <dbReference type="ARBA" id="ARBA00023180"/>
    </source>
</evidence>
<dbReference type="PANTHER" id="PTHR24416">
    <property type="entry name" value="TYROSINE-PROTEIN KINASE RECEPTOR"/>
    <property type="match status" value="1"/>
</dbReference>
<dbReference type="CDD" id="cd00096">
    <property type="entry name" value="Ig"/>
    <property type="match status" value="1"/>
</dbReference>
<evidence type="ECO:0000256" key="1">
    <source>
        <dbReference type="ARBA" id="ARBA00004251"/>
    </source>
</evidence>
<dbReference type="InterPro" id="IPR050122">
    <property type="entry name" value="RTK"/>
</dbReference>
<keyword evidence="18 22" id="KW-0675">Receptor</keyword>
<keyword evidence="19" id="KW-0325">Glycoprotein</keyword>
<keyword evidence="2 22" id="KW-1003">Cell membrane</keyword>
<evidence type="ECO:0000256" key="2">
    <source>
        <dbReference type="ARBA" id="ARBA00022475"/>
    </source>
</evidence>
<evidence type="ECO:0000256" key="10">
    <source>
        <dbReference type="ARBA" id="ARBA00022777"/>
    </source>
</evidence>
<feature type="active site" description="Proton acceptor" evidence="23">
    <location>
        <position position="783"/>
    </location>
</feature>
<evidence type="ECO:0000259" key="29">
    <source>
        <dbReference type="PROSITE" id="PS50011"/>
    </source>
</evidence>
<dbReference type="InterPro" id="IPR000719">
    <property type="entry name" value="Prot_kinase_dom"/>
</dbReference>
<proteinExistence type="inferred from homology"/>